<dbReference type="InterPro" id="IPR018280">
    <property type="entry name" value="Ribosomal_uS3_CS"/>
</dbReference>
<dbReference type="Pfam" id="PF00189">
    <property type="entry name" value="Ribosomal_S3_C"/>
    <property type="match status" value="1"/>
</dbReference>
<reference evidence="14" key="1">
    <citation type="submission" date="2015-01" db="EMBL/GenBank/DDBJ databases">
        <authorList>
            <person name="Manzoor Shahid"/>
            <person name="Zubair Saima"/>
        </authorList>
    </citation>
    <scope>NUCLEOTIDE SEQUENCE [LARGE SCALE GENOMIC DNA]</scope>
    <source>
        <strain evidence="14">V1</strain>
    </source>
</reference>
<keyword evidence="3 8" id="KW-0694">RNA-binding</keyword>
<dbReference type="GO" id="GO:0022627">
    <property type="term" value="C:cytosolic small ribosomal subunit"/>
    <property type="evidence" value="ECO:0007669"/>
    <property type="project" value="TreeGrafter"/>
</dbReference>
<dbReference type="OrthoDB" id="9806396at2"/>
<dbReference type="PANTHER" id="PTHR11760">
    <property type="entry name" value="30S/40S RIBOSOMAL PROTEIN S3"/>
    <property type="match status" value="1"/>
</dbReference>
<evidence type="ECO:0000256" key="4">
    <source>
        <dbReference type="ARBA" id="ARBA00022980"/>
    </source>
</evidence>
<dbReference type="NCBIfam" id="TIGR01009">
    <property type="entry name" value="rpsC_bact"/>
    <property type="match status" value="1"/>
</dbReference>
<dbReference type="FunFam" id="3.30.300.20:FF:000001">
    <property type="entry name" value="30S ribosomal protein S3"/>
    <property type="match status" value="1"/>
</dbReference>
<dbReference type="GO" id="GO:0003729">
    <property type="term" value="F:mRNA binding"/>
    <property type="evidence" value="ECO:0007669"/>
    <property type="project" value="UniProtKB-UniRule"/>
</dbReference>
<evidence type="ECO:0000256" key="5">
    <source>
        <dbReference type="ARBA" id="ARBA00023274"/>
    </source>
</evidence>
<dbReference type="CDD" id="cd02412">
    <property type="entry name" value="KH-II_30S_S3"/>
    <property type="match status" value="1"/>
</dbReference>
<evidence type="ECO:0000259" key="11">
    <source>
        <dbReference type="PROSITE" id="PS50823"/>
    </source>
</evidence>
<dbReference type="InterPro" id="IPR001351">
    <property type="entry name" value="Ribosomal_uS3_C"/>
</dbReference>
<evidence type="ECO:0000256" key="6">
    <source>
        <dbReference type="ARBA" id="ARBA00024998"/>
    </source>
</evidence>
<dbReference type="SMART" id="SM00322">
    <property type="entry name" value="KH"/>
    <property type="match status" value="1"/>
</dbReference>
<dbReference type="HAMAP" id="MF_01309_B">
    <property type="entry name" value="Ribosomal_uS3_B"/>
    <property type="match status" value="1"/>
</dbReference>
<comment type="subunit">
    <text evidence="8">Part of the 30S ribosomal subunit. Forms a tight complex with proteins S10 and S14.</text>
</comment>
<keyword evidence="14" id="KW-1185">Reference proteome</keyword>
<dbReference type="EMBL" id="CP042817">
    <property type="protein sequence ID" value="QEJ99283.1"/>
    <property type="molecule type" value="Genomic_DNA"/>
</dbReference>
<feature type="region of interest" description="Disordered" evidence="10">
    <location>
        <begin position="215"/>
        <end position="251"/>
    </location>
</feature>
<reference evidence="13 15" key="3">
    <citation type="submission" date="2019-08" db="EMBL/GenBank/DDBJ databases">
        <authorList>
            <person name="Kuhnert P."/>
        </authorList>
    </citation>
    <scope>NUCLEOTIDE SEQUENCE [LARGE SCALE GENOMIC DNA]</scope>
    <source>
        <strain evidence="13 15">B36.5</strain>
    </source>
</reference>
<dbReference type="InterPro" id="IPR015946">
    <property type="entry name" value="KH_dom-like_a/b"/>
</dbReference>
<evidence type="ECO:0000256" key="8">
    <source>
        <dbReference type="HAMAP-Rule" id="MF_01309"/>
    </source>
</evidence>
<dbReference type="Gene3D" id="3.30.300.20">
    <property type="match status" value="1"/>
</dbReference>
<dbReference type="AlphaFoldDB" id="A0A0B7H212"/>
<dbReference type="InterPro" id="IPR057258">
    <property type="entry name" value="Ribosomal_uS3"/>
</dbReference>
<dbReference type="Proteomes" id="UP000042527">
    <property type="component" value="Unassembled WGS sequence"/>
</dbReference>
<feature type="domain" description="KH type-2" evidence="11">
    <location>
        <begin position="39"/>
        <end position="109"/>
    </location>
</feature>
<dbReference type="GO" id="GO:0006412">
    <property type="term" value="P:translation"/>
    <property type="evidence" value="ECO:0007669"/>
    <property type="project" value="UniProtKB-UniRule"/>
</dbReference>
<evidence type="ECO:0000313" key="14">
    <source>
        <dbReference type="Proteomes" id="UP000042527"/>
    </source>
</evidence>
<dbReference type="PROSITE" id="PS00548">
    <property type="entry name" value="RIBOSOMAL_S3"/>
    <property type="match status" value="1"/>
</dbReference>
<proteinExistence type="inferred from homology"/>
<keyword evidence="2 8" id="KW-0699">rRNA-binding</keyword>
<accession>A0A0B7H212</accession>
<evidence type="ECO:0000313" key="15">
    <source>
        <dbReference type="Proteomes" id="UP000323594"/>
    </source>
</evidence>
<dbReference type="RefSeq" id="WP_024752668.1">
    <property type="nucleotide sequence ID" value="NZ_CDNC01000050.1"/>
</dbReference>
<evidence type="ECO:0000256" key="9">
    <source>
        <dbReference type="RuleBase" id="RU003624"/>
    </source>
</evidence>
<dbReference type="InterPro" id="IPR004087">
    <property type="entry name" value="KH_dom"/>
</dbReference>
<organism evidence="12 14">
    <name type="scientific">Treponema phagedenis</name>
    <dbReference type="NCBI Taxonomy" id="162"/>
    <lineage>
        <taxon>Bacteria</taxon>
        <taxon>Pseudomonadati</taxon>
        <taxon>Spirochaetota</taxon>
        <taxon>Spirochaetia</taxon>
        <taxon>Spirochaetales</taxon>
        <taxon>Treponemataceae</taxon>
        <taxon>Treponema</taxon>
    </lineage>
</organism>
<name>A0A0B7H212_TREPH</name>
<evidence type="ECO:0000256" key="3">
    <source>
        <dbReference type="ARBA" id="ARBA00022884"/>
    </source>
</evidence>
<evidence type="ECO:0000256" key="1">
    <source>
        <dbReference type="ARBA" id="ARBA00010761"/>
    </source>
</evidence>
<evidence type="ECO:0000256" key="2">
    <source>
        <dbReference type="ARBA" id="ARBA00022730"/>
    </source>
</evidence>
<dbReference type="InterPro" id="IPR005704">
    <property type="entry name" value="Ribosomal_uS3_bac-typ"/>
</dbReference>
<dbReference type="InterPro" id="IPR036419">
    <property type="entry name" value="Ribosomal_S3_C_sf"/>
</dbReference>
<evidence type="ECO:0000313" key="12">
    <source>
        <dbReference type="EMBL" id="CEM63275.1"/>
    </source>
</evidence>
<dbReference type="SUPFAM" id="SSF54814">
    <property type="entry name" value="Prokaryotic type KH domain (KH-domain type II)"/>
    <property type="match status" value="1"/>
</dbReference>
<gene>
    <name evidence="8 12" type="primary">rpsC</name>
    <name evidence="13" type="ORF">FUT82_15670</name>
    <name evidence="12" type="ORF">TPHV1_80028</name>
</gene>
<protein>
    <recommendedName>
        <fullName evidence="7 8">Small ribosomal subunit protein uS3</fullName>
    </recommendedName>
</protein>
<evidence type="ECO:0000256" key="7">
    <source>
        <dbReference type="ARBA" id="ARBA00035257"/>
    </source>
</evidence>
<evidence type="ECO:0000313" key="13">
    <source>
        <dbReference type="EMBL" id="QEJ99283.1"/>
    </source>
</evidence>
<dbReference type="SUPFAM" id="SSF54821">
    <property type="entry name" value="Ribosomal protein S3 C-terminal domain"/>
    <property type="match status" value="1"/>
</dbReference>
<reference evidence="12" key="2">
    <citation type="submission" date="2015-01" db="EMBL/GenBank/DDBJ databases">
        <authorList>
            <person name="Xiang T."/>
            <person name="Song Y."/>
            <person name="Huang L."/>
            <person name="Wang B."/>
            <person name="Wu P."/>
        </authorList>
    </citation>
    <scope>NUCLEOTIDE SEQUENCE [LARGE SCALE GENOMIC DNA]</scope>
    <source>
        <strain evidence="12">V1</strain>
    </source>
</reference>
<dbReference type="PROSITE" id="PS50823">
    <property type="entry name" value="KH_TYPE_2"/>
    <property type="match status" value="1"/>
</dbReference>
<dbReference type="Proteomes" id="UP000323594">
    <property type="component" value="Chromosome"/>
</dbReference>
<dbReference type="GO" id="GO:0003735">
    <property type="term" value="F:structural constituent of ribosome"/>
    <property type="evidence" value="ECO:0007669"/>
    <property type="project" value="InterPro"/>
</dbReference>
<dbReference type="PANTHER" id="PTHR11760:SF19">
    <property type="entry name" value="SMALL RIBOSOMAL SUBUNIT PROTEIN US3C"/>
    <property type="match status" value="1"/>
</dbReference>
<evidence type="ECO:0000256" key="10">
    <source>
        <dbReference type="SAM" id="MobiDB-lite"/>
    </source>
</evidence>
<sequence length="251" mass="28328">MGQKVNPIGLRLGINKTWSSRWYADPREYADTLHEDLRIRKIIQELPEAKNADIACVDIIRHPQRITIMIHTARPGVIIGVKGATIEKIGADIQKKLDKKVQIKIKEIKRAELNASLVAQNVARQLAGRASFRKALKQACFNTMKAGAQGVKIRVSGRLGGAEMSRTEEMKEGRTPLHTLRADIDYGFAEAHTTYGKIGVKVWLYAGMMYGNEQKEDAGSLLRKQRKECSDRPQRRERRPNRKELNNGSES</sequence>
<comment type="similarity">
    <text evidence="1 8 9">Belongs to the universal ribosomal protein uS3 family.</text>
</comment>
<dbReference type="GO" id="GO:0019843">
    <property type="term" value="F:rRNA binding"/>
    <property type="evidence" value="ECO:0007669"/>
    <property type="project" value="UniProtKB-UniRule"/>
</dbReference>
<keyword evidence="5 8" id="KW-0687">Ribonucleoprotein</keyword>
<dbReference type="Gene3D" id="3.30.1140.32">
    <property type="entry name" value="Ribosomal protein S3, C-terminal domain"/>
    <property type="match status" value="1"/>
</dbReference>
<keyword evidence="4 8" id="KW-0689">Ribosomal protein</keyword>
<dbReference type="InterPro" id="IPR004044">
    <property type="entry name" value="KH_dom_type_2"/>
</dbReference>
<dbReference type="GeneID" id="57754575"/>
<comment type="function">
    <text evidence="6 8">Binds the lower part of the 30S subunit head. Binds mRNA in the 70S ribosome, positioning it for translation.</text>
</comment>
<dbReference type="EMBL" id="CDNC01000050">
    <property type="protein sequence ID" value="CEM63275.1"/>
    <property type="molecule type" value="Genomic_DNA"/>
</dbReference>
<dbReference type="InterPro" id="IPR009019">
    <property type="entry name" value="KH_sf_prok-type"/>
</dbReference>
<dbReference type="Pfam" id="PF07650">
    <property type="entry name" value="KH_2"/>
    <property type="match status" value="1"/>
</dbReference>